<evidence type="ECO:0000313" key="2">
    <source>
        <dbReference type="Proteomes" id="UP001209279"/>
    </source>
</evidence>
<dbReference type="EMBL" id="CP083803">
    <property type="protein sequence ID" value="UXZ44501.1"/>
    <property type="molecule type" value="Genomic_DNA"/>
</dbReference>
<sequence>MANGNGSLAAARVAYPQTLTKPNLQGGDVQVFISTYTVPASGGPGIGEYISWGFLPFNARLLPTTKIYCSVGAASSTLNLGDPVVPARYLAATSVATAGSATAEAQFANGALFDVTVVAPGQATDQSELRSVVAGAALQAGQVITLVAQYAQQN</sequence>
<dbReference type="RefSeq" id="WP_263158757.1">
    <property type="nucleotide sequence ID" value="NZ_CP083803.1"/>
</dbReference>
<evidence type="ECO:0000313" key="1">
    <source>
        <dbReference type="EMBL" id="UXZ44501.1"/>
    </source>
</evidence>
<organism evidence="1 2">
    <name type="scientific">Pseudomonas soli</name>
    <dbReference type="NCBI Taxonomy" id="1306993"/>
    <lineage>
        <taxon>Bacteria</taxon>
        <taxon>Pseudomonadati</taxon>
        <taxon>Pseudomonadota</taxon>
        <taxon>Gammaproteobacteria</taxon>
        <taxon>Pseudomonadales</taxon>
        <taxon>Pseudomonadaceae</taxon>
        <taxon>Pseudomonas</taxon>
    </lineage>
</organism>
<name>A0AAJ5MIH5_9PSED</name>
<dbReference type="AlphaFoldDB" id="A0AAJ5MIH5"/>
<protein>
    <submittedName>
        <fullName evidence="1">Uncharacterized protein</fullName>
    </submittedName>
</protein>
<dbReference type="Proteomes" id="UP001209279">
    <property type="component" value="Chromosome"/>
</dbReference>
<proteinExistence type="predicted"/>
<gene>
    <name evidence="1" type="ORF">K7K07_20870</name>
</gene>
<reference evidence="1" key="1">
    <citation type="submission" date="2021-08" db="EMBL/GenBank/DDBJ databases">
        <authorList>
            <person name="Yaryura P.M."/>
            <person name="Bianco M.I."/>
            <person name="Morais C."/>
            <person name="Setubal J.C."/>
        </authorList>
    </citation>
    <scope>NUCLEOTIDE SEQUENCE</scope>
    <source>
        <strain evidence="1">AP1</strain>
    </source>
</reference>
<accession>A0AAJ5MIH5</accession>